<dbReference type="PROSITE" id="PS51257">
    <property type="entry name" value="PROKAR_LIPOPROTEIN"/>
    <property type="match status" value="1"/>
</dbReference>
<dbReference type="Proteomes" id="UP001224661">
    <property type="component" value="Unassembled WGS sequence"/>
</dbReference>
<evidence type="ECO:0000313" key="1">
    <source>
        <dbReference type="EMBL" id="MDI3386591.1"/>
    </source>
</evidence>
<keyword evidence="2" id="KW-1185">Reference proteome</keyword>
<proteinExistence type="predicted"/>
<accession>A0ABT6RSE7</accession>
<sequence length="164" mass="16921">MCRRSPSFLRTGGGVPGVPGLLPGVLLGVLLLGGCGGPSGLYVQGPAIEPSPVSGPVYVADALGQPLQRPTSVGLSDSVGLSGLRWGDWGGAKATATGRLSGAWCQPGCGREPYEVTVTLSGLEKQERVAYYRRATVVPARPEELPQAAENVQLQGIRLSVPAF</sequence>
<protein>
    <recommendedName>
        <fullName evidence="3">Lipoprotein</fullName>
    </recommendedName>
</protein>
<organism evidence="1 2">
    <name type="scientific">Streptomyces solicavernae</name>
    <dbReference type="NCBI Taxonomy" id="3043614"/>
    <lineage>
        <taxon>Bacteria</taxon>
        <taxon>Bacillati</taxon>
        <taxon>Actinomycetota</taxon>
        <taxon>Actinomycetes</taxon>
        <taxon>Kitasatosporales</taxon>
        <taxon>Streptomycetaceae</taxon>
        <taxon>Streptomyces</taxon>
    </lineage>
</organism>
<comment type="caution">
    <text evidence="1">The sequence shown here is derived from an EMBL/GenBank/DDBJ whole genome shotgun (WGS) entry which is preliminary data.</text>
</comment>
<reference evidence="1 2" key="1">
    <citation type="submission" date="2023-05" db="EMBL/GenBank/DDBJ databases">
        <title>Draft genome sequence of Streptomyces sp. B-S-A8 isolated from a cave soil in Thailand.</title>
        <authorList>
            <person name="Chamroensaksri N."/>
            <person name="Muangham S."/>
        </authorList>
    </citation>
    <scope>NUCLEOTIDE SEQUENCE [LARGE SCALE GENOMIC DNA]</scope>
    <source>
        <strain evidence="1 2">B-S-A8</strain>
    </source>
</reference>
<evidence type="ECO:0008006" key="3">
    <source>
        <dbReference type="Google" id="ProtNLM"/>
    </source>
</evidence>
<name>A0ABT6RSE7_9ACTN</name>
<dbReference type="EMBL" id="JASCIR010000006">
    <property type="protein sequence ID" value="MDI3386591.1"/>
    <property type="molecule type" value="Genomic_DNA"/>
</dbReference>
<gene>
    <name evidence="1" type="ORF">QIS99_10265</name>
</gene>
<evidence type="ECO:0000313" key="2">
    <source>
        <dbReference type="Proteomes" id="UP001224661"/>
    </source>
</evidence>
<dbReference type="RefSeq" id="WP_282512605.1">
    <property type="nucleotide sequence ID" value="NZ_JASCIR010000006.1"/>
</dbReference>